<dbReference type="EMBL" id="WCTJ01000007">
    <property type="protein sequence ID" value="KAB4257036.1"/>
    <property type="molecule type" value="Genomic_DNA"/>
</dbReference>
<sequence>MNNTEILISLSKTELQNINGGEVPRAYYMDQDVINQNWDNLCTLGGLICGFFQGLVGL</sequence>
<dbReference type="Proteomes" id="UP000260874">
    <property type="component" value="Unassembled WGS sequence"/>
</dbReference>
<reference evidence="7 8" key="2">
    <citation type="submission" date="2018-08" db="EMBL/GenBank/DDBJ databases">
        <title>A genome reference for cultivated species of the human gut microbiota.</title>
        <authorList>
            <person name="Zou Y."/>
            <person name="Xue W."/>
            <person name="Luo G."/>
        </authorList>
    </citation>
    <scope>NUCLEOTIDE SEQUENCE [LARGE SCALE GENOMIC DNA]</scope>
    <source>
        <strain evidence="5 8">AF14-42</strain>
        <strain evidence="4 7">TF09-22</strain>
    </source>
</reference>
<accession>A0A174RQA9</accession>
<dbReference type="Proteomes" id="UP000285343">
    <property type="component" value="Unassembled WGS sequence"/>
</dbReference>
<dbReference type="Proteomes" id="UP000487989">
    <property type="component" value="Unassembled WGS sequence"/>
</dbReference>
<evidence type="ECO:0000313" key="5">
    <source>
        <dbReference type="EMBL" id="RGV44617.1"/>
    </source>
</evidence>
<evidence type="ECO:0000313" key="6">
    <source>
        <dbReference type="Proteomes" id="UP000095788"/>
    </source>
</evidence>
<evidence type="ECO:0000313" key="9">
    <source>
        <dbReference type="Proteomes" id="UP000487221"/>
    </source>
</evidence>
<dbReference type="Proteomes" id="UP000487221">
    <property type="component" value="Unassembled WGS sequence"/>
</dbReference>
<gene>
    <name evidence="5" type="ORF">DWW14_05360</name>
    <name evidence="4" type="ORF">DXC91_09575</name>
    <name evidence="1" type="ORF">ERS852554_02002</name>
    <name evidence="3" type="ORF">GAP48_06045</name>
    <name evidence="2" type="ORF">GAQ44_07710</name>
</gene>
<dbReference type="RefSeq" id="WP_117703640.1">
    <property type="nucleotide sequence ID" value="NZ_CAKOCG010000004.1"/>
</dbReference>
<evidence type="ECO:0000313" key="7">
    <source>
        <dbReference type="Proteomes" id="UP000260874"/>
    </source>
</evidence>
<dbReference type="InterPro" id="IPR010133">
    <property type="entry name" value="Bacteriocin_signal_seq"/>
</dbReference>
<dbReference type="NCBIfam" id="TIGR01847">
    <property type="entry name" value="bacteriocin_sig"/>
    <property type="match status" value="1"/>
</dbReference>
<proteinExistence type="predicted"/>
<evidence type="ECO:0000313" key="10">
    <source>
        <dbReference type="Proteomes" id="UP000487989"/>
    </source>
</evidence>
<evidence type="ECO:0000313" key="3">
    <source>
        <dbReference type="EMBL" id="KAB4257036.1"/>
    </source>
</evidence>
<evidence type="ECO:0000313" key="2">
    <source>
        <dbReference type="EMBL" id="KAB4184904.1"/>
    </source>
</evidence>
<dbReference type="AlphaFoldDB" id="A0A174RQA9"/>
<reference evidence="1 6" key="1">
    <citation type="submission" date="2015-09" db="EMBL/GenBank/DDBJ databases">
        <authorList>
            <consortium name="Pathogen Informatics"/>
        </authorList>
    </citation>
    <scope>NUCLEOTIDE SEQUENCE [LARGE SCALE GENOMIC DNA]</scope>
    <source>
        <strain evidence="1 6">2789STDY5834942</strain>
    </source>
</reference>
<name>A0A174RQA9_BACUN</name>
<evidence type="ECO:0000313" key="4">
    <source>
        <dbReference type="EMBL" id="RGK86129.1"/>
    </source>
</evidence>
<dbReference type="EMBL" id="QRZC01000004">
    <property type="protein sequence ID" value="RGV44617.1"/>
    <property type="molecule type" value="Genomic_DNA"/>
</dbReference>
<organism evidence="1 6">
    <name type="scientific">Bacteroides uniformis</name>
    <dbReference type="NCBI Taxonomy" id="820"/>
    <lineage>
        <taxon>Bacteria</taxon>
        <taxon>Pseudomonadati</taxon>
        <taxon>Bacteroidota</taxon>
        <taxon>Bacteroidia</taxon>
        <taxon>Bacteroidales</taxon>
        <taxon>Bacteroidaceae</taxon>
        <taxon>Bacteroides</taxon>
    </lineage>
</organism>
<evidence type="ECO:0000313" key="1">
    <source>
        <dbReference type="EMBL" id="CUP85448.1"/>
    </source>
</evidence>
<dbReference type="EMBL" id="QSRB01000006">
    <property type="protein sequence ID" value="RGK86129.1"/>
    <property type="molecule type" value="Genomic_DNA"/>
</dbReference>
<evidence type="ECO:0000313" key="8">
    <source>
        <dbReference type="Proteomes" id="UP000285343"/>
    </source>
</evidence>
<protein>
    <submittedName>
        <fullName evidence="2">Bacteriocin</fullName>
    </submittedName>
</protein>
<dbReference type="EMBL" id="CZBF01000003">
    <property type="protein sequence ID" value="CUP85448.1"/>
    <property type="molecule type" value="Genomic_DNA"/>
</dbReference>
<reference evidence="9 10" key="3">
    <citation type="journal article" date="2019" name="Nat. Med.">
        <title>A library of human gut bacterial isolates paired with longitudinal multiomics data enables mechanistic microbiome research.</title>
        <authorList>
            <person name="Poyet M."/>
            <person name="Groussin M."/>
            <person name="Gibbons S.M."/>
            <person name="Avila-Pacheco J."/>
            <person name="Jiang X."/>
            <person name="Kearney S.M."/>
            <person name="Perrotta A.R."/>
            <person name="Berdy B."/>
            <person name="Zhao S."/>
            <person name="Lieberman T.D."/>
            <person name="Swanson P.K."/>
            <person name="Smith M."/>
            <person name="Roesemann S."/>
            <person name="Alexander J.E."/>
            <person name="Rich S.A."/>
            <person name="Livny J."/>
            <person name="Vlamakis H."/>
            <person name="Clish C."/>
            <person name="Bullock K."/>
            <person name="Deik A."/>
            <person name="Scott J."/>
            <person name="Pierce K.A."/>
            <person name="Xavier R.J."/>
            <person name="Alm E.J."/>
        </authorList>
    </citation>
    <scope>NUCLEOTIDE SEQUENCE [LARGE SCALE GENOMIC DNA]</scope>
    <source>
        <strain evidence="2 9">BIOML-A19</strain>
        <strain evidence="3 10">BIOML-A3</strain>
    </source>
</reference>
<dbReference type="EMBL" id="WCTY01000012">
    <property type="protein sequence ID" value="KAB4184904.1"/>
    <property type="molecule type" value="Genomic_DNA"/>
</dbReference>
<dbReference type="Proteomes" id="UP000095788">
    <property type="component" value="Unassembled WGS sequence"/>
</dbReference>